<evidence type="ECO:0000313" key="13">
    <source>
        <dbReference type="Proteomes" id="UP000076532"/>
    </source>
</evidence>
<dbReference type="Gene3D" id="3.40.50.300">
    <property type="entry name" value="P-loop containing nucleotide triphosphate hydrolases"/>
    <property type="match status" value="1"/>
</dbReference>
<keyword evidence="9" id="KW-0472">Membrane</keyword>
<feature type="region of interest" description="Disordered" evidence="11">
    <location>
        <begin position="1"/>
        <end position="23"/>
    </location>
</feature>
<evidence type="ECO:0000313" key="12">
    <source>
        <dbReference type="EMBL" id="KZP12573.1"/>
    </source>
</evidence>
<evidence type="ECO:0000256" key="7">
    <source>
        <dbReference type="ARBA" id="ARBA00022989"/>
    </source>
</evidence>
<dbReference type="SUPFAM" id="SSF52540">
    <property type="entry name" value="P-loop containing nucleoside triphosphate hydrolases"/>
    <property type="match status" value="1"/>
</dbReference>
<evidence type="ECO:0000256" key="1">
    <source>
        <dbReference type="ARBA" id="ARBA00004389"/>
    </source>
</evidence>
<dbReference type="EMBL" id="KV417645">
    <property type="protein sequence ID" value="KZP12573.1"/>
    <property type="molecule type" value="Genomic_DNA"/>
</dbReference>
<keyword evidence="4" id="KW-0812">Transmembrane</keyword>
<organism evidence="12 13">
    <name type="scientific">Athelia psychrophila</name>
    <dbReference type="NCBI Taxonomy" id="1759441"/>
    <lineage>
        <taxon>Eukaryota</taxon>
        <taxon>Fungi</taxon>
        <taxon>Dikarya</taxon>
        <taxon>Basidiomycota</taxon>
        <taxon>Agaricomycotina</taxon>
        <taxon>Agaricomycetes</taxon>
        <taxon>Agaricomycetidae</taxon>
        <taxon>Atheliales</taxon>
        <taxon>Atheliaceae</taxon>
        <taxon>Athelia</taxon>
    </lineage>
</organism>
<reference evidence="12 13" key="1">
    <citation type="journal article" date="2016" name="Mol. Biol. Evol.">
        <title>Comparative Genomics of Early-Diverging Mushroom-Forming Fungi Provides Insights into the Origins of Lignocellulose Decay Capabilities.</title>
        <authorList>
            <person name="Nagy L.G."/>
            <person name="Riley R."/>
            <person name="Tritt A."/>
            <person name="Adam C."/>
            <person name="Daum C."/>
            <person name="Floudas D."/>
            <person name="Sun H."/>
            <person name="Yadav J.S."/>
            <person name="Pangilinan J."/>
            <person name="Larsson K.H."/>
            <person name="Matsuura K."/>
            <person name="Barry K."/>
            <person name="Labutti K."/>
            <person name="Kuo R."/>
            <person name="Ohm R.A."/>
            <person name="Bhattacharya S.S."/>
            <person name="Shirouzu T."/>
            <person name="Yoshinaga Y."/>
            <person name="Martin F.M."/>
            <person name="Grigoriev I.V."/>
            <person name="Hibbett D.S."/>
        </authorList>
    </citation>
    <scope>NUCLEOTIDE SEQUENCE [LARGE SCALE GENOMIC DNA]</scope>
    <source>
        <strain evidence="12 13">CBS 109695</strain>
    </source>
</reference>
<evidence type="ECO:0000256" key="9">
    <source>
        <dbReference type="ARBA" id="ARBA00023136"/>
    </source>
</evidence>
<dbReference type="InterPro" id="IPR024156">
    <property type="entry name" value="Small_GTPase_ARF"/>
</dbReference>
<evidence type="ECO:0000256" key="3">
    <source>
        <dbReference type="ARBA" id="ARBA00020256"/>
    </source>
</evidence>
<dbReference type="OrthoDB" id="41266at2759"/>
<evidence type="ECO:0000256" key="6">
    <source>
        <dbReference type="ARBA" id="ARBA00022824"/>
    </source>
</evidence>
<sequence length="315" mass="33534">MFGLGLSRLTPAPSDRARTQWPPNSRPHNCFSCFSHRTAMDQTHRPEKTPEAYPLVAGLSPQTLGIASFLLPLVFILSKRKSGSKGNAFLLLGPPDSGKTAILSTLVYKQTLPTHTSLQSNSSVVELSSSKSLRIVDVPGHPRVRDQFQEYLPDAKAIGFVVDTSTVSRNGAAVAEHLHHILNALTSLPPSQALPRLLIIAHKSDLLKTTSSTTASTLAVNRVTTILERELEKRRASQSGGVGVEGLGAEGERADMGGLECSGASGGTFKFAEWEGGEVEFLATSVKVGPANEAVDEKSQGGDGLAAFLEWINGI</sequence>
<keyword evidence="10" id="KW-0675">Receptor</keyword>
<dbReference type="InterPro" id="IPR019009">
    <property type="entry name" value="SRP_receptor_beta_su"/>
</dbReference>
<keyword evidence="13" id="KW-1185">Reference proteome</keyword>
<dbReference type="InterPro" id="IPR027417">
    <property type="entry name" value="P-loop_NTPase"/>
</dbReference>
<comment type="subcellular location">
    <subcellularLocation>
        <location evidence="1">Endoplasmic reticulum membrane</location>
        <topology evidence="1">Single-pass membrane protein</topology>
    </subcellularLocation>
</comment>
<dbReference type="GO" id="GO:0005525">
    <property type="term" value="F:GTP binding"/>
    <property type="evidence" value="ECO:0007669"/>
    <property type="project" value="UniProtKB-KW"/>
</dbReference>
<dbReference type="STRING" id="436010.A0A166BET9"/>
<evidence type="ECO:0000256" key="10">
    <source>
        <dbReference type="ARBA" id="ARBA00023170"/>
    </source>
</evidence>
<dbReference type="Pfam" id="PF09439">
    <property type="entry name" value="SRPRB"/>
    <property type="match status" value="1"/>
</dbReference>
<evidence type="ECO:0000256" key="4">
    <source>
        <dbReference type="ARBA" id="ARBA00022692"/>
    </source>
</evidence>
<accession>A0A166BET9</accession>
<dbReference type="PANTHER" id="PTHR11711">
    <property type="entry name" value="ADP RIBOSYLATION FACTOR-RELATED"/>
    <property type="match status" value="1"/>
</dbReference>
<evidence type="ECO:0000256" key="2">
    <source>
        <dbReference type="ARBA" id="ARBA00005619"/>
    </source>
</evidence>
<dbReference type="GO" id="GO:0005789">
    <property type="term" value="C:endoplasmic reticulum membrane"/>
    <property type="evidence" value="ECO:0007669"/>
    <property type="project" value="UniProtKB-SubCell"/>
</dbReference>
<keyword evidence="5" id="KW-0547">Nucleotide-binding</keyword>
<protein>
    <recommendedName>
        <fullName evidence="3">Signal recognition particle receptor subunit beta</fullName>
    </recommendedName>
</protein>
<proteinExistence type="inferred from homology"/>
<keyword evidence="6" id="KW-0256">Endoplasmic reticulum</keyword>
<gene>
    <name evidence="12" type="ORF">FIBSPDRAFT_898078</name>
</gene>
<evidence type="ECO:0000256" key="8">
    <source>
        <dbReference type="ARBA" id="ARBA00023134"/>
    </source>
</evidence>
<evidence type="ECO:0000256" key="5">
    <source>
        <dbReference type="ARBA" id="ARBA00022741"/>
    </source>
</evidence>
<comment type="similarity">
    <text evidence="2">Belongs to the SRP receptor beta subunit family.</text>
</comment>
<keyword evidence="7" id="KW-1133">Transmembrane helix</keyword>
<evidence type="ECO:0000256" key="11">
    <source>
        <dbReference type="SAM" id="MobiDB-lite"/>
    </source>
</evidence>
<dbReference type="AlphaFoldDB" id="A0A166BET9"/>
<keyword evidence="8" id="KW-0342">GTP-binding</keyword>
<name>A0A166BET9_9AGAM</name>
<dbReference type="Proteomes" id="UP000076532">
    <property type="component" value="Unassembled WGS sequence"/>
</dbReference>